<protein>
    <submittedName>
        <fullName evidence="1">Uncharacterized protein</fullName>
    </submittedName>
</protein>
<evidence type="ECO:0000313" key="1">
    <source>
        <dbReference type="EMBL" id="SEA22784.1"/>
    </source>
</evidence>
<dbReference type="Proteomes" id="UP000198703">
    <property type="component" value="Unassembled WGS sequence"/>
</dbReference>
<dbReference type="EMBL" id="FNQM01000003">
    <property type="protein sequence ID" value="SEA22784.1"/>
    <property type="molecule type" value="Genomic_DNA"/>
</dbReference>
<reference evidence="1 2" key="1">
    <citation type="submission" date="2016-10" db="EMBL/GenBank/DDBJ databases">
        <authorList>
            <person name="de Groot N.N."/>
        </authorList>
    </citation>
    <scope>NUCLEOTIDE SEQUENCE [LARGE SCALE GENOMIC DNA]</scope>
    <source>
        <strain evidence="1 2">DSM 15345</strain>
    </source>
</reference>
<dbReference type="Pfam" id="PF10983">
    <property type="entry name" value="DUF2793"/>
    <property type="match status" value="1"/>
</dbReference>
<dbReference type="InterPro" id="IPR021251">
    <property type="entry name" value="DUF2793"/>
</dbReference>
<dbReference type="RefSeq" id="WP_093251429.1">
    <property type="nucleotide sequence ID" value="NZ_FNQM01000003.1"/>
</dbReference>
<evidence type="ECO:0000313" key="2">
    <source>
        <dbReference type="Proteomes" id="UP000198703"/>
    </source>
</evidence>
<name>A0A1H3ZHM7_9RHOB</name>
<dbReference type="STRING" id="89524.SAMN05444370_103530"/>
<keyword evidence="2" id="KW-1185">Reference proteome</keyword>
<proteinExistence type="predicted"/>
<dbReference type="AlphaFoldDB" id="A0A1H3ZHM7"/>
<accession>A0A1H3ZHM7</accession>
<organism evidence="1 2">
    <name type="scientific">Rubrimonas cliftonensis</name>
    <dbReference type="NCBI Taxonomy" id="89524"/>
    <lineage>
        <taxon>Bacteria</taxon>
        <taxon>Pseudomonadati</taxon>
        <taxon>Pseudomonadota</taxon>
        <taxon>Alphaproteobacteria</taxon>
        <taxon>Rhodobacterales</taxon>
        <taxon>Paracoccaceae</taxon>
        <taxon>Rubrimonas</taxon>
    </lineage>
</organism>
<dbReference type="OrthoDB" id="564699at2"/>
<sequence length="236" mass="23832">MSDTRRLGLTLLEAGQAQKHVTVNAALTRLEGFSAATALSRTLAAAPPALEGDLYIPADGASGAWAGHDGRLALFDNGGWVFADAELGRRLFVADEAAEVVHDGDGWAAATGEGAFGAGASLRAATLDHAVTGGVVSLTATFIPDKAIVLGVTARVIAPLEGPGLTGWRLGVEGSPDRYGSGYGVGLNAHAAGVTGAPVAYYGPTALLLAAEGGAFERGVVRLCAHLLTLTPPRPV</sequence>
<gene>
    <name evidence="1" type="ORF">SAMN05444370_103530</name>
</gene>